<protein>
    <recommendedName>
        <fullName evidence="3">Restriction endonuclease</fullName>
    </recommendedName>
</protein>
<name>A0A1Q8Q1X0_9BACI</name>
<evidence type="ECO:0000313" key="1">
    <source>
        <dbReference type="EMBL" id="OLN21334.1"/>
    </source>
</evidence>
<dbReference type="OrthoDB" id="571572at2"/>
<dbReference type="SUPFAM" id="SSF52980">
    <property type="entry name" value="Restriction endonuclease-like"/>
    <property type="match status" value="1"/>
</dbReference>
<gene>
    <name evidence="1" type="ORF">BTO30_15600</name>
</gene>
<evidence type="ECO:0000313" key="2">
    <source>
        <dbReference type="Proteomes" id="UP000185568"/>
    </source>
</evidence>
<proteinExistence type="predicted"/>
<reference evidence="1 2" key="1">
    <citation type="submission" date="2016-12" db="EMBL/GenBank/DDBJ databases">
        <title>Domibacillus antri genome sequencing.</title>
        <authorList>
            <person name="Verma A."/>
            <person name="Krishnamurthi S."/>
        </authorList>
    </citation>
    <scope>NUCLEOTIDE SEQUENCE [LARGE SCALE GENOMIC DNA]</scope>
    <source>
        <strain evidence="1 2">XD80</strain>
    </source>
</reference>
<dbReference type="Pfam" id="PF02923">
    <property type="entry name" value="BamHI"/>
    <property type="match status" value="1"/>
</dbReference>
<dbReference type="InterPro" id="IPR004194">
    <property type="entry name" value="Restrct_endonuc_II_BamHI"/>
</dbReference>
<comment type="caution">
    <text evidence="1">The sequence shown here is derived from an EMBL/GenBank/DDBJ whole genome shotgun (WGS) entry which is preliminary data.</text>
</comment>
<dbReference type="EMBL" id="MSDU01000054">
    <property type="protein sequence ID" value="OLN21334.1"/>
    <property type="molecule type" value="Genomic_DNA"/>
</dbReference>
<dbReference type="InterPro" id="IPR011338">
    <property type="entry name" value="BamHI/BglII/BstY"/>
</dbReference>
<sequence length="197" mass="22255">MKILRTQVLIDDKKFSNTTEYQRVMSDLQNAIKAIRNPHDADGFYLFNKKQGNGVKPIKDAFVKKLNELGWEDEKIVSNPDIRKRKIDSSLKLSNNTYFGVEWETGNISSSHRAINRLKKGMLEGALTGGILVLPSRAMYYYLTDRVGNFQELEGYFEVMADTANPKGFLSIIEIEHDGVGTDIPPIRKGTDGRALI</sequence>
<dbReference type="GO" id="GO:0009036">
    <property type="term" value="F:type II site-specific deoxyribonuclease activity"/>
    <property type="evidence" value="ECO:0007669"/>
    <property type="project" value="InterPro"/>
</dbReference>
<keyword evidence="2" id="KW-1185">Reference proteome</keyword>
<evidence type="ECO:0008006" key="3">
    <source>
        <dbReference type="Google" id="ProtNLM"/>
    </source>
</evidence>
<dbReference type="GO" id="GO:0003677">
    <property type="term" value="F:DNA binding"/>
    <property type="evidence" value="ECO:0007669"/>
    <property type="project" value="InterPro"/>
</dbReference>
<dbReference type="GO" id="GO:0000287">
    <property type="term" value="F:magnesium ion binding"/>
    <property type="evidence" value="ECO:0007669"/>
    <property type="project" value="InterPro"/>
</dbReference>
<organism evidence="1 2">
    <name type="scientific">Domibacillus antri</name>
    <dbReference type="NCBI Taxonomy" id="1714264"/>
    <lineage>
        <taxon>Bacteria</taxon>
        <taxon>Bacillati</taxon>
        <taxon>Bacillota</taxon>
        <taxon>Bacilli</taxon>
        <taxon>Bacillales</taxon>
        <taxon>Bacillaceae</taxon>
        <taxon>Domibacillus</taxon>
    </lineage>
</organism>
<dbReference type="AlphaFoldDB" id="A0A1Q8Q1X0"/>
<dbReference type="Gene3D" id="3.40.91.20">
    <property type="match status" value="1"/>
</dbReference>
<accession>A0A1Q8Q1X0</accession>
<dbReference type="InterPro" id="IPR011335">
    <property type="entry name" value="Restrct_endonuc-II-like"/>
</dbReference>
<dbReference type="STRING" id="1714264.BTO30_15600"/>
<dbReference type="Proteomes" id="UP000185568">
    <property type="component" value="Unassembled WGS sequence"/>
</dbReference>
<dbReference type="RefSeq" id="WP_075399621.1">
    <property type="nucleotide sequence ID" value="NZ_MSDU01000054.1"/>
</dbReference>
<dbReference type="GO" id="GO:0009307">
    <property type="term" value="P:DNA restriction-modification system"/>
    <property type="evidence" value="ECO:0007669"/>
    <property type="project" value="InterPro"/>
</dbReference>